<accession>A0ABP6H5L7</accession>
<protein>
    <submittedName>
        <fullName evidence="2">Uncharacterized protein</fullName>
    </submittedName>
</protein>
<comment type="caution">
    <text evidence="2">The sequence shown here is derived from an EMBL/GenBank/DDBJ whole genome shotgun (WGS) entry which is preliminary data.</text>
</comment>
<dbReference type="Proteomes" id="UP001501326">
    <property type="component" value="Unassembled WGS sequence"/>
</dbReference>
<evidence type="ECO:0000313" key="2">
    <source>
        <dbReference type="EMBL" id="GAA2736517.1"/>
    </source>
</evidence>
<reference evidence="3" key="1">
    <citation type="journal article" date="2019" name="Int. J. Syst. Evol. Microbiol.">
        <title>The Global Catalogue of Microorganisms (GCM) 10K type strain sequencing project: providing services to taxonomists for standard genome sequencing and annotation.</title>
        <authorList>
            <consortium name="The Broad Institute Genomics Platform"/>
            <consortium name="The Broad Institute Genome Sequencing Center for Infectious Disease"/>
            <person name="Wu L."/>
            <person name="Ma J."/>
        </authorList>
    </citation>
    <scope>NUCLEOTIDE SEQUENCE [LARGE SCALE GENOMIC DNA]</scope>
    <source>
        <strain evidence="3">JCM 16378</strain>
    </source>
</reference>
<keyword evidence="3" id="KW-1185">Reference proteome</keyword>
<dbReference type="EMBL" id="BAAARN010000001">
    <property type="protein sequence ID" value="GAA2736517.1"/>
    <property type="molecule type" value="Genomic_DNA"/>
</dbReference>
<evidence type="ECO:0000256" key="1">
    <source>
        <dbReference type="SAM" id="MobiDB-lite"/>
    </source>
</evidence>
<feature type="region of interest" description="Disordered" evidence="1">
    <location>
        <begin position="1"/>
        <end position="22"/>
    </location>
</feature>
<sequence length="103" mass="10883">MKHAPLRGFRCFPEDSTGTTSGRKTAGVVAFMAPPWRKTGGCPAGLPRGCPSLCAPCAAGRQMQTASRDVSSVRLDISTDRRRTSSTFGHPELDVQLAGTSFG</sequence>
<name>A0ABP6H5L7_9MICO</name>
<gene>
    <name evidence="2" type="ORF">GCM10009867_21380</name>
</gene>
<evidence type="ECO:0000313" key="3">
    <source>
        <dbReference type="Proteomes" id="UP001501326"/>
    </source>
</evidence>
<proteinExistence type="predicted"/>
<organism evidence="2 3">
    <name type="scientific">Pedococcus aerophilus</name>
    <dbReference type="NCBI Taxonomy" id="436356"/>
    <lineage>
        <taxon>Bacteria</taxon>
        <taxon>Bacillati</taxon>
        <taxon>Actinomycetota</taxon>
        <taxon>Actinomycetes</taxon>
        <taxon>Micrococcales</taxon>
        <taxon>Intrasporangiaceae</taxon>
        <taxon>Pedococcus</taxon>
    </lineage>
</organism>